<evidence type="ECO:0000313" key="1">
    <source>
        <dbReference type="EMBL" id="CAB9502088.1"/>
    </source>
</evidence>
<proteinExistence type="predicted"/>
<protein>
    <submittedName>
        <fullName evidence="1">Uncharacterized protein</fullName>
    </submittedName>
</protein>
<evidence type="ECO:0000313" key="2">
    <source>
        <dbReference type="Proteomes" id="UP001153069"/>
    </source>
</evidence>
<gene>
    <name evidence="1" type="ORF">SEMRO_127_G060800.1</name>
</gene>
<name>A0A9N8H4Y2_9STRA</name>
<sequence>MAVWDLVLGRGNCNSTDKLAKRLIRFAKKEHTSLRALSPNQMEALDTLNTRRRFTEVFRRQTAAAAATVTVVTSGSEEDLKTSVPLGTHEVEVEVEERDEGDFCESFLYGCRRDAAILSSSGSRTEVRKVP</sequence>
<reference evidence="1" key="1">
    <citation type="submission" date="2020-06" db="EMBL/GenBank/DDBJ databases">
        <authorList>
            <consortium name="Plant Systems Biology data submission"/>
        </authorList>
    </citation>
    <scope>NUCLEOTIDE SEQUENCE</scope>
    <source>
        <strain evidence="1">D6</strain>
    </source>
</reference>
<dbReference type="Proteomes" id="UP001153069">
    <property type="component" value="Unassembled WGS sequence"/>
</dbReference>
<keyword evidence="2" id="KW-1185">Reference proteome</keyword>
<dbReference type="AlphaFoldDB" id="A0A9N8H4Y2"/>
<accession>A0A9N8H4Y2</accession>
<dbReference type="EMBL" id="CAICTM010000126">
    <property type="protein sequence ID" value="CAB9502088.1"/>
    <property type="molecule type" value="Genomic_DNA"/>
</dbReference>
<comment type="caution">
    <text evidence="1">The sequence shown here is derived from an EMBL/GenBank/DDBJ whole genome shotgun (WGS) entry which is preliminary data.</text>
</comment>
<organism evidence="1 2">
    <name type="scientific">Seminavis robusta</name>
    <dbReference type="NCBI Taxonomy" id="568900"/>
    <lineage>
        <taxon>Eukaryota</taxon>
        <taxon>Sar</taxon>
        <taxon>Stramenopiles</taxon>
        <taxon>Ochrophyta</taxon>
        <taxon>Bacillariophyta</taxon>
        <taxon>Bacillariophyceae</taxon>
        <taxon>Bacillariophycidae</taxon>
        <taxon>Naviculales</taxon>
        <taxon>Naviculaceae</taxon>
        <taxon>Seminavis</taxon>
    </lineage>
</organism>